<evidence type="ECO:0000259" key="17">
    <source>
        <dbReference type="PROSITE" id="PS50886"/>
    </source>
</evidence>
<dbReference type="EMBL" id="JBBMGJ010000015">
    <property type="protein sequence ID" value="MEK0146042.1"/>
    <property type="molecule type" value="Genomic_DNA"/>
</dbReference>
<dbReference type="InterPro" id="IPR033714">
    <property type="entry name" value="tRNA_bind_bactPheRS"/>
</dbReference>
<evidence type="ECO:0000256" key="9">
    <source>
        <dbReference type="ARBA" id="ARBA00022840"/>
    </source>
</evidence>
<evidence type="ECO:0000256" key="16">
    <source>
        <dbReference type="PROSITE-ProRule" id="PRU00209"/>
    </source>
</evidence>
<dbReference type="NCBIfam" id="TIGR00472">
    <property type="entry name" value="pheT_bact"/>
    <property type="match status" value="1"/>
</dbReference>
<comment type="subcellular location">
    <subcellularLocation>
        <location evidence="1 15">Cytoplasm</location>
    </subcellularLocation>
</comment>
<comment type="cofactor">
    <cofactor evidence="15">
        <name>Mg(2+)</name>
        <dbReference type="ChEBI" id="CHEBI:18420"/>
    </cofactor>
    <text evidence="15">Binds 2 magnesium ions per tetramer.</text>
</comment>
<comment type="similarity">
    <text evidence="2 15">Belongs to the phenylalanyl-tRNA synthetase beta subunit family. Type 1 subfamily.</text>
</comment>
<dbReference type="CDD" id="cd02796">
    <property type="entry name" value="tRNA_bind_bactPheRS"/>
    <property type="match status" value="1"/>
</dbReference>
<proteinExistence type="inferred from homology"/>
<comment type="caution">
    <text evidence="20">The sequence shown here is derived from an EMBL/GenBank/DDBJ whole genome shotgun (WGS) entry which is preliminary data.</text>
</comment>
<evidence type="ECO:0000256" key="2">
    <source>
        <dbReference type="ARBA" id="ARBA00008653"/>
    </source>
</evidence>
<evidence type="ECO:0000256" key="11">
    <source>
        <dbReference type="ARBA" id="ARBA00022884"/>
    </source>
</evidence>
<keyword evidence="11 16" id="KW-0694">RNA-binding</keyword>
<keyword evidence="8 15" id="KW-0547">Nucleotide-binding</keyword>
<dbReference type="SMART" id="SM00873">
    <property type="entry name" value="B3_4"/>
    <property type="match status" value="1"/>
</dbReference>
<comment type="catalytic activity">
    <reaction evidence="14 15">
        <text>tRNA(Phe) + L-phenylalanine + ATP = L-phenylalanyl-tRNA(Phe) + AMP + diphosphate + H(+)</text>
        <dbReference type="Rhea" id="RHEA:19413"/>
        <dbReference type="Rhea" id="RHEA-COMP:9668"/>
        <dbReference type="Rhea" id="RHEA-COMP:9699"/>
        <dbReference type="ChEBI" id="CHEBI:15378"/>
        <dbReference type="ChEBI" id="CHEBI:30616"/>
        <dbReference type="ChEBI" id="CHEBI:33019"/>
        <dbReference type="ChEBI" id="CHEBI:58095"/>
        <dbReference type="ChEBI" id="CHEBI:78442"/>
        <dbReference type="ChEBI" id="CHEBI:78531"/>
        <dbReference type="ChEBI" id="CHEBI:456215"/>
        <dbReference type="EC" id="6.1.1.20"/>
    </reaction>
</comment>
<comment type="subunit">
    <text evidence="3 15">Tetramer of two alpha and two beta subunits.</text>
</comment>
<evidence type="ECO:0000256" key="7">
    <source>
        <dbReference type="ARBA" id="ARBA00022723"/>
    </source>
</evidence>
<gene>
    <name evidence="15 20" type="primary">pheT</name>
    <name evidence="20" type="ORF">WMQ01_08180</name>
</gene>
<dbReference type="PROSITE" id="PS51483">
    <property type="entry name" value="B5"/>
    <property type="match status" value="1"/>
</dbReference>
<keyword evidence="9 15" id="KW-0067">ATP-binding</keyword>
<dbReference type="InterPro" id="IPR045864">
    <property type="entry name" value="aa-tRNA-synth_II/BPL/LPL"/>
</dbReference>
<evidence type="ECO:0000313" key="21">
    <source>
        <dbReference type="Proteomes" id="UP001371299"/>
    </source>
</evidence>
<dbReference type="InterPro" id="IPR009061">
    <property type="entry name" value="DNA-bd_dom_put_sf"/>
</dbReference>
<keyword evidence="10 15" id="KW-0460">Magnesium</keyword>
<evidence type="ECO:0000256" key="14">
    <source>
        <dbReference type="ARBA" id="ARBA00049255"/>
    </source>
</evidence>
<feature type="domain" description="TRNA-binding" evidence="17">
    <location>
        <begin position="44"/>
        <end position="160"/>
    </location>
</feature>
<dbReference type="PROSITE" id="PS51447">
    <property type="entry name" value="FDX_ACB"/>
    <property type="match status" value="1"/>
</dbReference>
<dbReference type="InterPro" id="IPR041616">
    <property type="entry name" value="PheRS_beta_core"/>
</dbReference>
<evidence type="ECO:0000256" key="1">
    <source>
        <dbReference type="ARBA" id="ARBA00004496"/>
    </source>
</evidence>
<feature type="binding site" evidence="15">
    <location>
        <position position="479"/>
    </location>
    <ligand>
        <name>Mg(2+)</name>
        <dbReference type="ChEBI" id="CHEBI:18420"/>
        <note>shared with alpha subunit</note>
    </ligand>
</feature>
<dbReference type="Pfam" id="PF17759">
    <property type="entry name" value="tRNA_synthFbeta"/>
    <property type="match status" value="1"/>
</dbReference>
<dbReference type="InterPro" id="IPR036690">
    <property type="entry name" value="Fdx_antiC-bd_sf"/>
</dbReference>
<dbReference type="Pfam" id="PF03147">
    <property type="entry name" value="FDX-ACB"/>
    <property type="match status" value="1"/>
</dbReference>
<dbReference type="SUPFAM" id="SSF46955">
    <property type="entry name" value="Putative DNA-binding domain"/>
    <property type="match status" value="1"/>
</dbReference>
<dbReference type="SMART" id="SM00874">
    <property type="entry name" value="B5"/>
    <property type="match status" value="1"/>
</dbReference>
<evidence type="ECO:0000259" key="18">
    <source>
        <dbReference type="PROSITE" id="PS51447"/>
    </source>
</evidence>
<feature type="binding site" evidence="15">
    <location>
        <position position="473"/>
    </location>
    <ligand>
        <name>Mg(2+)</name>
        <dbReference type="ChEBI" id="CHEBI:18420"/>
        <note>shared with alpha subunit</note>
    </ligand>
</feature>
<dbReference type="InterPro" id="IPR020825">
    <property type="entry name" value="Phe-tRNA_synthase-like_B3/B4"/>
</dbReference>
<feature type="domain" description="B5" evidence="19">
    <location>
        <begin position="420"/>
        <end position="495"/>
    </location>
</feature>
<dbReference type="Gene3D" id="3.30.930.10">
    <property type="entry name" value="Bira Bifunctional Protein, Domain 2"/>
    <property type="match status" value="1"/>
</dbReference>
<dbReference type="Pfam" id="PF01588">
    <property type="entry name" value="tRNA_bind"/>
    <property type="match status" value="1"/>
</dbReference>
<evidence type="ECO:0000256" key="5">
    <source>
        <dbReference type="ARBA" id="ARBA00022555"/>
    </source>
</evidence>
<evidence type="ECO:0000313" key="20">
    <source>
        <dbReference type="EMBL" id="MEK0146042.1"/>
    </source>
</evidence>
<evidence type="ECO:0000256" key="3">
    <source>
        <dbReference type="ARBA" id="ARBA00011209"/>
    </source>
</evidence>
<sequence>MLISQDWVTRILGAKNPGWNVSAADMDSGFVRVGFETEGYAAIPESTGPLVIGQVVEIEELTQFKKPIRYCQVNVGQANGTGELQGIICGARNFRLNDYVVVALPGSELPGGFKIAARETYDHISNGMMCSGAELGLGAQANGIIVLGDEVADKVGEDARPIIGLYDTDFDVNITPDRGYALSVRGLSREIASAFDLEFADIAKDPSLAGVDTSAVPAAQGSLLDVTVNPETKAQRFGLRKVSGIDPQARTPFWLERELMLCGQRSVNLPTDITNYVMLLLGAPMHAFDANVIQGSLVVRNADEGEKFETLDHIKRELSAEDVVICDDTGIQSLAGVMGGTTSEISAETTDVVFESAIWDPITVARTSRRHKLSSESSRRFERGVDPAIVEVALDTACALLQQLAGGTIEEGRTLIGDVAKREPIALRTAKASEYAGVDYARETVISRLEEVGCTVADEGERLQVTPATWRTDISMDVDLIEEILRLEGLEDIPTVLPTPAGGRGLTPAQKRRRAIGHGLAYAGYAEVLPAPFVANDTFDVWGLDKDDARRRTVEVQNPLEADKAILSTTLLPNMLEAIGRNVARGRSDLALYGLQQVAFKRTDASPMPSVAQRPSEQVISELLETLPEQPLHVATVATGNIEHEGPWGEGRAYSYADAIESARQVARAAGVDIELEAAQVLPWHPGRCAAVKVAGTDVVLGHAGELHPQVLEVLNLPARTCAMELDITAMPLGEKFPAPVLSSFPALHQDIALVVDEDVPAERVRVTVEEGAGELIESVELFDIFRGEQLGEGKKSLAFQLLFRAADRTLTDEEVNEHRTAAAELAKQRLGAEMRA</sequence>
<keyword evidence="12 15" id="KW-0648">Protein biosynthesis</keyword>
<dbReference type="Gene3D" id="3.30.56.10">
    <property type="match status" value="2"/>
</dbReference>
<feature type="binding site" evidence="15">
    <location>
        <position position="483"/>
    </location>
    <ligand>
        <name>Mg(2+)</name>
        <dbReference type="ChEBI" id="CHEBI:18420"/>
        <note>shared with alpha subunit</note>
    </ligand>
</feature>
<evidence type="ECO:0000256" key="13">
    <source>
        <dbReference type="ARBA" id="ARBA00023146"/>
    </source>
</evidence>
<dbReference type="PROSITE" id="PS50886">
    <property type="entry name" value="TRBD"/>
    <property type="match status" value="1"/>
</dbReference>
<accession>A0ABU8Y341</accession>
<dbReference type="PANTHER" id="PTHR10947">
    <property type="entry name" value="PHENYLALANYL-TRNA SYNTHETASE BETA CHAIN AND LEUCINE-RICH REPEAT-CONTAINING PROTEIN 47"/>
    <property type="match status" value="1"/>
</dbReference>
<keyword evidence="6 15" id="KW-0436">Ligase</keyword>
<keyword evidence="13 15" id="KW-0030">Aminoacyl-tRNA synthetase</keyword>
<dbReference type="PANTHER" id="PTHR10947:SF0">
    <property type="entry name" value="PHENYLALANINE--TRNA LIGASE BETA SUBUNIT"/>
    <property type="match status" value="1"/>
</dbReference>
<dbReference type="Gene3D" id="2.40.50.140">
    <property type="entry name" value="Nucleic acid-binding proteins"/>
    <property type="match status" value="1"/>
</dbReference>
<feature type="domain" description="FDX-ACB" evidence="18">
    <location>
        <begin position="743"/>
        <end position="836"/>
    </location>
</feature>
<dbReference type="SUPFAM" id="SSF54991">
    <property type="entry name" value="Anticodon-binding domain of PheRS"/>
    <property type="match status" value="1"/>
</dbReference>
<evidence type="ECO:0000256" key="8">
    <source>
        <dbReference type="ARBA" id="ARBA00022741"/>
    </source>
</evidence>
<evidence type="ECO:0000256" key="12">
    <source>
        <dbReference type="ARBA" id="ARBA00022917"/>
    </source>
</evidence>
<dbReference type="SMART" id="SM00896">
    <property type="entry name" value="FDX-ACB"/>
    <property type="match status" value="1"/>
</dbReference>
<organism evidence="20 21">
    <name type="scientific">Corynebacterium yonathiae</name>
    <dbReference type="NCBI Taxonomy" id="2913504"/>
    <lineage>
        <taxon>Bacteria</taxon>
        <taxon>Bacillati</taxon>
        <taxon>Actinomycetota</taxon>
        <taxon>Actinomycetes</taxon>
        <taxon>Mycobacteriales</taxon>
        <taxon>Corynebacteriaceae</taxon>
        <taxon>Corynebacterium</taxon>
    </lineage>
</organism>
<name>A0ABU8Y341_9CORY</name>
<dbReference type="InterPro" id="IPR005147">
    <property type="entry name" value="tRNA_synthase_B5-dom"/>
</dbReference>
<dbReference type="Proteomes" id="UP001371299">
    <property type="component" value="Unassembled WGS sequence"/>
</dbReference>
<dbReference type="InterPro" id="IPR002547">
    <property type="entry name" value="tRNA-bd_dom"/>
</dbReference>
<protein>
    <recommendedName>
        <fullName evidence="15">Phenylalanine--tRNA ligase beta subunit</fullName>
        <ecNumber evidence="15">6.1.1.20</ecNumber>
    </recommendedName>
    <alternativeName>
        <fullName evidence="15">Phenylalanyl-tRNA synthetase beta subunit</fullName>
        <shortName evidence="15">PheRS</shortName>
    </alternativeName>
</protein>
<dbReference type="GO" id="GO:0004826">
    <property type="term" value="F:phenylalanine-tRNA ligase activity"/>
    <property type="evidence" value="ECO:0007669"/>
    <property type="project" value="UniProtKB-EC"/>
</dbReference>
<dbReference type="Pfam" id="PF03483">
    <property type="entry name" value="B3_4"/>
    <property type="match status" value="1"/>
</dbReference>
<dbReference type="SUPFAM" id="SSF50249">
    <property type="entry name" value="Nucleic acid-binding proteins"/>
    <property type="match status" value="1"/>
</dbReference>
<keyword evidence="4 15" id="KW-0963">Cytoplasm</keyword>
<dbReference type="SUPFAM" id="SSF56037">
    <property type="entry name" value="PheT/TilS domain"/>
    <property type="match status" value="1"/>
</dbReference>
<dbReference type="InterPro" id="IPR004532">
    <property type="entry name" value="Phe-tRNA-ligase_IIc_bsu_bact"/>
</dbReference>
<evidence type="ECO:0000259" key="19">
    <source>
        <dbReference type="PROSITE" id="PS51483"/>
    </source>
</evidence>
<dbReference type="InterPro" id="IPR005121">
    <property type="entry name" value="Fdx_antiC-bd"/>
</dbReference>
<dbReference type="SUPFAM" id="SSF55681">
    <property type="entry name" value="Class II aaRS and biotin synthetases"/>
    <property type="match status" value="1"/>
</dbReference>
<dbReference type="EC" id="6.1.1.20" evidence="15"/>
<dbReference type="InterPro" id="IPR012340">
    <property type="entry name" value="NA-bd_OB-fold"/>
</dbReference>
<evidence type="ECO:0000256" key="4">
    <source>
        <dbReference type="ARBA" id="ARBA00022490"/>
    </source>
</evidence>
<dbReference type="InterPro" id="IPR005146">
    <property type="entry name" value="B3/B4_tRNA-bd"/>
</dbReference>
<dbReference type="InterPro" id="IPR045060">
    <property type="entry name" value="Phe-tRNA-ligase_IIc_bsu"/>
</dbReference>
<dbReference type="RefSeq" id="WP_288794815.1">
    <property type="nucleotide sequence ID" value="NZ_JBBMGJ010000015.1"/>
</dbReference>
<keyword evidence="7 15" id="KW-0479">Metal-binding</keyword>
<keyword evidence="21" id="KW-1185">Reference proteome</keyword>
<feature type="binding site" evidence="15">
    <location>
        <position position="482"/>
    </location>
    <ligand>
        <name>Mg(2+)</name>
        <dbReference type="ChEBI" id="CHEBI:18420"/>
        <note>shared with alpha subunit</note>
    </ligand>
</feature>
<dbReference type="Gene3D" id="3.30.70.380">
    <property type="entry name" value="Ferrodoxin-fold anticodon-binding domain"/>
    <property type="match status" value="1"/>
</dbReference>
<evidence type="ECO:0000256" key="6">
    <source>
        <dbReference type="ARBA" id="ARBA00022598"/>
    </source>
</evidence>
<dbReference type="CDD" id="cd00769">
    <property type="entry name" value="PheRS_beta_core"/>
    <property type="match status" value="1"/>
</dbReference>
<evidence type="ECO:0000256" key="10">
    <source>
        <dbReference type="ARBA" id="ARBA00022842"/>
    </source>
</evidence>
<dbReference type="HAMAP" id="MF_00283">
    <property type="entry name" value="Phe_tRNA_synth_beta1"/>
    <property type="match status" value="1"/>
</dbReference>
<dbReference type="Pfam" id="PF03484">
    <property type="entry name" value="B5"/>
    <property type="match status" value="1"/>
</dbReference>
<reference evidence="20 21" key="1">
    <citation type="submission" date="2024-01" db="EMBL/GenBank/DDBJ databases">
        <title>Description of two novel Corynebacterium species isolated from human nasal passages and skin.</title>
        <authorList>
            <person name="Popowitch E."/>
            <person name="Tran T.H."/>
            <person name="Escapa I.F."/>
            <person name="Bhatt E."/>
            <person name="Sozat A.K."/>
            <person name="Roberts A.Q."/>
            <person name="Segre J.A."/>
            <person name="Kong H."/>
            <person name="Conlan S."/>
            <person name="Lemon K.P."/>
            <person name="Kelly M.S."/>
        </authorList>
    </citation>
    <scope>NUCLEOTIDE SEQUENCE [LARGE SCALE GENOMIC DNA]</scope>
    <source>
        <strain evidence="20 21">KPL2619</strain>
    </source>
</reference>
<dbReference type="Gene3D" id="3.50.40.10">
    <property type="entry name" value="Phenylalanyl-trna Synthetase, Chain B, domain 3"/>
    <property type="match status" value="1"/>
</dbReference>
<keyword evidence="5 16" id="KW-0820">tRNA-binding</keyword>
<evidence type="ECO:0000256" key="15">
    <source>
        <dbReference type="HAMAP-Rule" id="MF_00283"/>
    </source>
</evidence>